<comment type="caution">
    <text evidence="6">The sequence shown here is derived from an EMBL/GenBank/DDBJ whole genome shotgun (WGS) entry which is preliminary data.</text>
</comment>
<dbReference type="InterPro" id="IPR036388">
    <property type="entry name" value="WH-like_DNA-bd_sf"/>
</dbReference>
<reference evidence="6 7" key="1">
    <citation type="submission" date="2016-10" db="EMBL/GenBank/DDBJ databases">
        <title>Paenibacillus species isolates.</title>
        <authorList>
            <person name="Beno S.M."/>
        </authorList>
    </citation>
    <scope>NUCLEOTIDE SEQUENCE [LARGE SCALE GENOMIC DNA]</scope>
    <source>
        <strain evidence="6 7">FSL H7-0744</strain>
    </source>
</reference>
<dbReference type="InterPro" id="IPR000847">
    <property type="entry name" value="LysR_HTH_N"/>
</dbReference>
<proteinExistence type="inferred from homology"/>
<evidence type="ECO:0000313" key="7">
    <source>
        <dbReference type="Proteomes" id="UP000187412"/>
    </source>
</evidence>
<comment type="similarity">
    <text evidence="1">Belongs to the LysR transcriptional regulatory family.</text>
</comment>
<dbReference type="PROSITE" id="PS50931">
    <property type="entry name" value="HTH_LYSR"/>
    <property type="match status" value="1"/>
</dbReference>
<organism evidence="6 7">
    <name type="scientific">Paenibacillus borealis</name>
    <dbReference type="NCBI Taxonomy" id="160799"/>
    <lineage>
        <taxon>Bacteria</taxon>
        <taxon>Bacillati</taxon>
        <taxon>Bacillota</taxon>
        <taxon>Bacilli</taxon>
        <taxon>Bacillales</taxon>
        <taxon>Paenibacillaceae</taxon>
        <taxon>Paenibacillus</taxon>
    </lineage>
</organism>
<keyword evidence="3" id="KW-0238">DNA-binding</keyword>
<keyword evidence="4" id="KW-0804">Transcription</keyword>
<dbReference type="PANTHER" id="PTHR30126">
    <property type="entry name" value="HTH-TYPE TRANSCRIPTIONAL REGULATOR"/>
    <property type="match status" value="1"/>
</dbReference>
<dbReference type="Pfam" id="PF00126">
    <property type="entry name" value="HTH_1"/>
    <property type="match status" value="1"/>
</dbReference>
<protein>
    <submittedName>
        <fullName evidence="6">LysR family transcriptional regulator</fullName>
    </submittedName>
</protein>
<keyword evidence="7" id="KW-1185">Reference proteome</keyword>
<dbReference type="Gene3D" id="1.10.10.10">
    <property type="entry name" value="Winged helix-like DNA-binding domain superfamily/Winged helix DNA-binding domain"/>
    <property type="match status" value="1"/>
</dbReference>
<name>A0ABX3HIJ7_PAEBO</name>
<dbReference type="PRINTS" id="PR00039">
    <property type="entry name" value="HTHLYSR"/>
</dbReference>
<evidence type="ECO:0000256" key="4">
    <source>
        <dbReference type="ARBA" id="ARBA00023163"/>
    </source>
</evidence>
<dbReference type="Proteomes" id="UP000187412">
    <property type="component" value="Unassembled WGS sequence"/>
</dbReference>
<dbReference type="EMBL" id="MPTB01000007">
    <property type="protein sequence ID" value="OMD50338.1"/>
    <property type="molecule type" value="Genomic_DNA"/>
</dbReference>
<evidence type="ECO:0000259" key="5">
    <source>
        <dbReference type="PROSITE" id="PS50931"/>
    </source>
</evidence>
<dbReference type="InterPro" id="IPR036390">
    <property type="entry name" value="WH_DNA-bd_sf"/>
</dbReference>
<dbReference type="RefSeq" id="WP_076109967.1">
    <property type="nucleotide sequence ID" value="NZ_MPTB01000007.1"/>
</dbReference>
<dbReference type="Gene3D" id="3.40.190.290">
    <property type="match status" value="1"/>
</dbReference>
<feature type="domain" description="HTH lysR-type" evidence="5">
    <location>
        <begin position="3"/>
        <end position="60"/>
    </location>
</feature>
<dbReference type="SUPFAM" id="SSF46785">
    <property type="entry name" value="Winged helix' DNA-binding domain"/>
    <property type="match status" value="1"/>
</dbReference>
<dbReference type="Pfam" id="PF03466">
    <property type="entry name" value="LysR_substrate"/>
    <property type="match status" value="1"/>
</dbReference>
<dbReference type="PANTHER" id="PTHR30126:SF64">
    <property type="entry name" value="HTH-TYPE TRANSCRIPTIONAL REGULATOR CITR"/>
    <property type="match status" value="1"/>
</dbReference>
<evidence type="ECO:0000256" key="1">
    <source>
        <dbReference type="ARBA" id="ARBA00009437"/>
    </source>
</evidence>
<keyword evidence="2" id="KW-0805">Transcription regulation</keyword>
<dbReference type="SUPFAM" id="SSF53850">
    <property type="entry name" value="Periplasmic binding protein-like II"/>
    <property type="match status" value="1"/>
</dbReference>
<gene>
    <name evidence="6" type="ORF">BSK56_07330</name>
</gene>
<evidence type="ECO:0000313" key="6">
    <source>
        <dbReference type="EMBL" id="OMD50338.1"/>
    </source>
</evidence>
<accession>A0ABX3HIJ7</accession>
<evidence type="ECO:0000256" key="3">
    <source>
        <dbReference type="ARBA" id="ARBA00023125"/>
    </source>
</evidence>
<dbReference type="InterPro" id="IPR005119">
    <property type="entry name" value="LysR_subst-bd"/>
</dbReference>
<dbReference type="CDD" id="cd05466">
    <property type="entry name" value="PBP2_LTTR_substrate"/>
    <property type="match status" value="1"/>
</dbReference>
<evidence type="ECO:0000256" key="2">
    <source>
        <dbReference type="ARBA" id="ARBA00023015"/>
    </source>
</evidence>
<sequence length="296" mass="33725">MSINLELYKIFYTTAKLGSISKAAKELFSSQPAISQSIKQLEEKLGGRLFYRNAKGVSLTVEGEIMFQYIEQGYGLMLTAERKFSELKQMQAGQLRISVCSAVCKYDLLQYISQYNREYPNIKMYIKDDSSHEIARLLNVGEIDIGILNLYNTDESNLDIIKTLQMKDCFVVGEKYKHLCYESLSIQKLTENYPIILLQQGGSTREYIDEYFRSHGIAIDPQIELSNMDLMVEFAIKGLGIACIMKDYVQKELKSKLLYELVIAEKIPSRSLGIATKKGMPLSTATQKFINIFDAQ</sequence>